<dbReference type="EMBL" id="SGJD01001252">
    <property type="protein sequence ID" value="KAB0401191.1"/>
    <property type="molecule type" value="Genomic_DNA"/>
</dbReference>
<feature type="non-terminal residue" evidence="1">
    <location>
        <position position="1"/>
    </location>
</feature>
<dbReference type="AlphaFoldDB" id="A0A6A1Q4X7"/>
<evidence type="ECO:0000313" key="2">
    <source>
        <dbReference type="Proteomes" id="UP000437017"/>
    </source>
</evidence>
<reference evidence="1 2" key="1">
    <citation type="journal article" date="2019" name="PLoS ONE">
        <title>Genomic analyses reveal an absence of contemporary introgressive admixture between fin whales and blue whales, despite known hybrids.</title>
        <authorList>
            <person name="Westbury M.V."/>
            <person name="Petersen B."/>
            <person name="Lorenzen E.D."/>
        </authorList>
    </citation>
    <scope>NUCLEOTIDE SEQUENCE [LARGE SCALE GENOMIC DNA]</scope>
    <source>
        <strain evidence="1">FinWhale-01</strain>
    </source>
</reference>
<organism evidence="1 2">
    <name type="scientific">Balaenoptera physalus</name>
    <name type="common">Fin whale</name>
    <name type="synonym">Balaena physalus</name>
    <dbReference type="NCBI Taxonomy" id="9770"/>
    <lineage>
        <taxon>Eukaryota</taxon>
        <taxon>Metazoa</taxon>
        <taxon>Chordata</taxon>
        <taxon>Craniata</taxon>
        <taxon>Vertebrata</taxon>
        <taxon>Euteleostomi</taxon>
        <taxon>Mammalia</taxon>
        <taxon>Eutheria</taxon>
        <taxon>Laurasiatheria</taxon>
        <taxon>Artiodactyla</taxon>
        <taxon>Whippomorpha</taxon>
        <taxon>Cetacea</taxon>
        <taxon>Mysticeti</taxon>
        <taxon>Balaenopteridae</taxon>
        <taxon>Balaenoptera</taxon>
    </lineage>
</organism>
<gene>
    <name evidence="1" type="ORF">E2I00_002983</name>
</gene>
<protein>
    <submittedName>
        <fullName evidence="1">Uncharacterized protein</fullName>
    </submittedName>
</protein>
<comment type="caution">
    <text evidence="1">The sequence shown here is derived from an EMBL/GenBank/DDBJ whole genome shotgun (WGS) entry which is preliminary data.</text>
</comment>
<dbReference type="Proteomes" id="UP000437017">
    <property type="component" value="Unassembled WGS sequence"/>
</dbReference>
<accession>A0A6A1Q4X7</accession>
<proteinExistence type="predicted"/>
<evidence type="ECO:0000313" key="1">
    <source>
        <dbReference type="EMBL" id="KAB0401191.1"/>
    </source>
</evidence>
<keyword evidence="2" id="KW-1185">Reference proteome</keyword>
<name>A0A6A1Q4X7_BALPH</name>
<sequence>LFNTKQSLPDLLRTLGCGQSQDGCSAGWQARLRGQMEAITEILDTLAGKPGDVRQYGLHDVKTGHILVCQLSAFRHVDIFFGHHHPLP</sequence>